<dbReference type="PANTHER" id="PTHR43141:SF4">
    <property type="entry name" value="CYTOCHROME BD2 SUBUNIT II"/>
    <property type="match status" value="1"/>
</dbReference>
<dbReference type="AlphaFoldDB" id="A0A517VRV7"/>
<dbReference type="EMBL" id="CP037920">
    <property type="protein sequence ID" value="QDT95766.1"/>
    <property type="molecule type" value="Genomic_DNA"/>
</dbReference>
<evidence type="ECO:0000256" key="3">
    <source>
        <dbReference type="ARBA" id="ARBA00022475"/>
    </source>
</evidence>
<keyword evidence="4 7" id="KW-0812">Transmembrane</keyword>
<reference evidence="8 9" key="1">
    <citation type="submission" date="2019-03" db="EMBL/GenBank/DDBJ databases">
        <title>Deep-cultivation of Planctomycetes and their phenomic and genomic characterization uncovers novel biology.</title>
        <authorList>
            <person name="Wiegand S."/>
            <person name="Jogler M."/>
            <person name="Boedeker C."/>
            <person name="Pinto D."/>
            <person name="Vollmers J."/>
            <person name="Rivas-Marin E."/>
            <person name="Kohn T."/>
            <person name="Peeters S.H."/>
            <person name="Heuer A."/>
            <person name="Rast P."/>
            <person name="Oberbeckmann S."/>
            <person name="Bunk B."/>
            <person name="Jeske O."/>
            <person name="Meyerdierks A."/>
            <person name="Storesund J.E."/>
            <person name="Kallscheuer N."/>
            <person name="Luecker S."/>
            <person name="Lage O.M."/>
            <person name="Pohl T."/>
            <person name="Merkel B.J."/>
            <person name="Hornburger P."/>
            <person name="Mueller R.-W."/>
            <person name="Bruemmer F."/>
            <person name="Labrenz M."/>
            <person name="Spormann A.M."/>
            <person name="Op den Camp H."/>
            <person name="Overmann J."/>
            <person name="Amann R."/>
            <person name="Jetten M.S.M."/>
            <person name="Mascher T."/>
            <person name="Medema M.H."/>
            <person name="Devos D.P."/>
            <person name="Kaster A.-K."/>
            <person name="Ovreas L."/>
            <person name="Rohde M."/>
            <person name="Galperin M.Y."/>
            <person name="Jogler C."/>
        </authorList>
    </citation>
    <scope>NUCLEOTIDE SEQUENCE [LARGE SCALE GENOMIC DNA]</scope>
    <source>
        <strain evidence="8 9">V144</strain>
    </source>
</reference>
<evidence type="ECO:0000313" key="8">
    <source>
        <dbReference type="EMBL" id="QDT95766.1"/>
    </source>
</evidence>
<feature type="transmembrane region" description="Helical" evidence="7">
    <location>
        <begin position="236"/>
        <end position="255"/>
    </location>
</feature>
<dbReference type="Proteomes" id="UP000318704">
    <property type="component" value="Chromosome"/>
</dbReference>
<keyword evidence="6 7" id="KW-0472">Membrane</keyword>
<organism evidence="8 9">
    <name type="scientific">Gimesia aquarii</name>
    <dbReference type="NCBI Taxonomy" id="2527964"/>
    <lineage>
        <taxon>Bacteria</taxon>
        <taxon>Pseudomonadati</taxon>
        <taxon>Planctomycetota</taxon>
        <taxon>Planctomycetia</taxon>
        <taxon>Planctomycetales</taxon>
        <taxon>Planctomycetaceae</taxon>
        <taxon>Gimesia</taxon>
    </lineage>
</organism>
<keyword evidence="5 7" id="KW-1133">Transmembrane helix</keyword>
<evidence type="ECO:0000256" key="6">
    <source>
        <dbReference type="ARBA" id="ARBA00023136"/>
    </source>
</evidence>
<feature type="transmembrane region" description="Helical" evidence="7">
    <location>
        <begin position="166"/>
        <end position="189"/>
    </location>
</feature>
<feature type="transmembrane region" description="Helical" evidence="7">
    <location>
        <begin position="108"/>
        <end position="136"/>
    </location>
</feature>
<feature type="transmembrane region" description="Helical" evidence="7">
    <location>
        <begin position="201"/>
        <end position="224"/>
    </location>
</feature>
<keyword evidence="3" id="KW-1003">Cell membrane</keyword>
<evidence type="ECO:0000256" key="2">
    <source>
        <dbReference type="ARBA" id="ARBA00007543"/>
    </source>
</evidence>
<evidence type="ECO:0000256" key="7">
    <source>
        <dbReference type="SAM" id="Phobius"/>
    </source>
</evidence>
<dbReference type="NCBIfam" id="TIGR00203">
    <property type="entry name" value="cydB"/>
    <property type="match status" value="1"/>
</dbReference>
<feature type="transmembrane region" description="Helical" evidence="7">
    <location>
        <begin position="262"/>
        <end position="287"/>
    </location>
</feature>
<dbReference type="GO" id="GO:0019646">
    <property type="term" value="P:aerobic electron transport chain"/>
    <property type="evidence" value="ECO:0007669"/>
    <property type="project" value="TreeGrafter"/>
</dbReference>
<evidence type="ECO:0000256" key="1">
    <source>
        <dbReference type="ARBA" id="ARBA00004651"/>
    </source>
</evidence>
<name>A0A517VRV7_9PLAN</name>
<protein>
    <submittedName>
        <fullName evidence="8">Cytochrome bd-I ubiquinol oxidase subunit 2</fullName>
    </submittedName>
</protein>
<dbReference type="Pfam" id="PF02322">
    <property type="entry name" value="Cyt_bd_oxida_II"/>
    <property type="match status" value="1"/>
</dbReference>
<evidence type="ECO:0000313" key="9">
    <source>
        <dbReference type="Proteomes" id="UP000318704"/>
    </source>
</evidence>
<dbReference type="KEGG" id="gaw:V144x_12130"/>
<feature type="transmembrane region" description="Helical" evidence="7">
    <location>
        <begin position="6"/>
        <end position="34"/>
    </location>
</feature>
<dbReference type="PANTHER" id="PTHR43141">
    <property type="entry name" value="CYTOCHROME BD2 SUBUNIT II"/>
    <property type="match status" value="1"/>
</dbReference>
<dbReference type="GO" id="GO:0009055">
    <property type="term" value="F:electron transfer activity"/>
    <property type="evidence" value="ECO:0007669"/>
    <property type="project" value="TreeGrafter"/>
</dbReference>
<comment type="similarity">
    <text evidence="2">Belongs to the cytochrome ubiquinol oxidase subunit 2 family.</text>
</comment>
<dbReference type="InterPro" id="IPR003317">
    <property type="entry name" value="Cyt-d_oxidase_su2"/>
</dbReference>
<comment type="subcellular location">
    <subcellularLocation>
        <location evidence="1">Cell membrane</location>
        <topology evidence="1">Multi-pass membrane protein</topology>
    </subcellularLocation>
</comment>
<dbReference type="GO" id="GO:0016682">
    <property type="term" value="F:oxidoreductase activity, acting on diphenols and related substances as donors, oxygen as acceptor"/>
    <property type="evidence" value="ECO:0007669"/>
    <property type="project" value="TreeGrafter"/>
</dbReference>
<dbReference type="GO" id="GO:0005886">
    <property type="term" value="C:plasma membrane"/>
    <property type="evidence" value="ECO:0007669"/>
    <property type="project" value="UniProtKB-SubCell"/>
</dbReference>
<accession>A0A517VRV7</accession>
<dbReference type="GO" id="GO:0070069">
    <property type="term" value="C:cytochrome complex"/>
    <property type="evidence" value="ECO:0007669"/>
    <property type="project" value="TreeGrafter"/>
</dbReference>
<dbReference type="RefSeq" id="WP_144982769.1">
    <property type="nucleotide sequence ID" value="NZ_CP037920.1"/>
</dbReference>
<feature type="transmembrane region" description="Helical" evidence="7">
    <location>
        <begin position="79"/>
        <end position="96"/>
    </location>
</feature>
<feature type="transmembrane region" description="Helical" evidence="7">
    <location>
        <begin position="55"/>
        <end position="73"/>
    </location>
</feature>
<evidence type="ECO:0000256" key="5">
    <source>
        <dbReference type="ARBA" id="ARBA00022989"/>
    </source>
</evidence>
<sequence length="347" mass="39262">METLWYILLLLMISTYLVLDGFDLGVGVLHLFIAKNRQEQKQVIQSIAPVWDGNEVWLIAAGGTMMLAFPAFLSSMFSGFYLPLTMVVWLLLFRAISIELPHYFSDSLWVHFWNIMLFVSSGLLIVILGAALANIFRGVPLNAEGTFFEPLWTDFRISKQTGILDWYTVLSGVTSASIFLHHGSLWLVAKTDGLVQQRARKCATSFWLTTVGLTIVTLIASYVVQPHTKENFATHSWLIFLPLGALFFLAGSLFFRINNWNMAAFLCSSFFMYLLLFSGAAALYPYILPGLNPEYSLTIFNTSPPPEELQTTLYWWIPGVILVGIYFTIMFRSLPKVISVISNQEHH</sequence>
<feature type="transmembrane region" description="Helical" evidence="7">
    <location>
        <begin position="313"/>
        <end position="331"/>
    </location>
</feature>
<gene>
    <name evidence="8" type="primary">cydB</name>
    <name evidence="8" type="ORF">V144x_12130</name>
</gene>
<proteinExistence type="inferred from homology"/>
<evidence type="ECO:0000256" key="4">
    <source>
        <dbReference type="ARBA" id="ARBA00022692"/>
    </source>
</evidence>